<keyword evidence="2" id="KW-1185">Reference proteome</keyword>
<dbReference type="GeneID" id="43651586"/>
<protein>
    <submittedName>
        <fullName evidence="1">Uncharacterized protein</fullName>
    </submittedName>
</protein>
<accession>A0A5N7A337</accession>
<dbReference type="RefSeq" id="XP_031927064.1">
    <property type="nucleotide sequence ID" value="XM_032067140.1"/>
</dbReference>
<evidence type="ECO:0000313" key="1">
    <source>
        <dbReference type="EMBL" id="KAE8363983.1"/>
    </source>
</evidence>
<evidence type="ECO:0000313" key="2">
    <source>
        <dbReference type="Proteomes" id="UP000326268"/>
    </source>
</evidence>
<name>A0A5N7A337_9EURO</name>
<sequence>MTFGFYTLLMACENHPYAMKVLDGVRLSPTRKRSATVPRRCMLRQGIHYDLHPIDQPGSTIPQRSRAVDSM</sequence>
<proteinExistence type="predicted"/>
<dbReference type="EMBL" id="ML737662">
    <property type="protein sequence ID" value="KAE8363983.1"/>
    <property type="molecule type" value="Genomic_DNA"/>
</dbReference>
<reference evidence="1 2" key="1">
    <citation type="submission" date="2019-04" db="EMBL/GenBank/DDBJ databases">
        <title>Friends and foes A comparative genomics studyof 23 Aspergillus species from section Flavi.</title>
        <authorList>
            <consortium name="DOE Joint Genome Institute"/>
            <person name="Kjaerbolling I."/>
            <person name="Vesth T."/>
            <person name="Frisvad J.C."/>
            <person name="Nybo J.L."/>
            <person name="Theobald S."/>
            <person name="Kildgaard S."/>
            <person name="Isbrandt T."/>
            <person name="Kuo A."/>
            <person name="Sato A."/>
            <person name="Lyhne E.K."/>
            <person name="Kogle M.E."/>
            <person name="Wiebenga A."/>
            <person name="Kun R.S."/>
            <person name="Lubbers R.J."/>
            <person name="Makela M.R."/>
            <person name="Barry K."/>
            <person name="Chovatia M."/>
            <person name="Clum A."/>
            <person name="Daum C."/>
            <person name="Haridas S."/>
            <person name="He G."/>
            <person name="LaButti K."/>
            <person name="Lipzen A."/>
            <person name="Mondo S."/>
            <person name="Riley R."/>
            <person name="Salamov A."/>
            <person name="Simmons B.A."/>
            <person name="Magnuson J.K."/>
            <person name="Henrissat B."/>
            <person name="Mortensen U.H."/>
            <person name="Larsen T.O."/>
            <person name="Devries R.P."/>
            <person name="Grigoriev I.V."/>
            <person name="Machida M."/>
            <person name="Baker S.E."/>
            <person name="Andersen M.R."/>
        </authorList>
    </citation>
    <scope>NUCLEOTIDE SEQUENCE [LARGE SCALE GENOMIC DNA]</scope>
    <source>
        <strain evidence="1 2">CBS 763.97</strain>
    </source>
</reference>
<dbReference type="AlphaFoldDB" id="A0A5N7A337"/>
<gene>
    <name evidence="1" type="ORF">BDV27DRAFT_129193</name>
</gene>
<dbReference type="Proteomes" id="UP000326268">
    <property type="component" value="Unassembled WGS sequence"/>
</dbReference>
<organism evidence="1 2">
    <name type="scientific">Aspergillus caelatus</name>
    <dbReference type="NCBI Taxonomy" id="61420"/>
    <lineage>
        <taxon>Eukaryota</taxon>
        <taxon>Fungi</taxon>
        <taxon>Dikarya</taxon>
        <taxon>Ascomycota</taxon>
        <taxon>Pezizomycotina</taxon>
        <taxon>Eurotiomycetes</taxon>
        <taxon>Eurotiomycetidae</taxon>
        <taxon>Eurotiales</taxon>
        <taxon>Aspergillaceae</taxon>
        <taxon>Aspergillus</taxon>
        <taxon>Aspergillus subgen. Circumdati</taxon>
    </lineage>
</organism>